<dbReference type="GO" id="GO:0003677">
    <property type="term" value="F:DNA binding"/>
    <property type="evidence" value="ECO:0007669"/>
    <property type="project" value="UniProtKB-UniRule"/>
</dbReference>
<sequence length="294" mass="34126">MSYQESFLKYLRFEKRCSDHTVVAYKKDLDQFEEFLFKTVGDFNILQVSSKQVRSWIVSLMDKGLTAKTVTRKVTAVKSFYKFLMRQELIEATPLSTVITPKVPKKLPYFLDENSLHCLLDNGYFRNDFEGIRDKMIISLFYGTGIRLSELVLLNDQDVLQNETLIRVLGKNNKERIVPYPRSMNKLIEEYRLIREATFETCSPRFFLTSKGKPVYQKLVYRVVKNSLSLVTTLEKKSPHVLRHTFATHLLNRGADLNAVKELLGHSNLAATQVYTHTTTEKLQSIYKQAHPRA</sequence>
<feature type="active site" evidence="9">
    <location>
        <position position="240"/>
    </location>
</feature>
<organism evidence="12 13">
    <name type="scientific">Gaoshiqia sediminis</name>
    <dbReference type="NCBI Taxonomy" id="2986998"/>
    <lineage>
        <taxon>Bacteria</taxon>
        <taxon>Pseudomonadati</taxon>
        <taxon>Bacteroidota</taxon>
        <taxon>Bacteroidia</taxon>
        <taxon>Marinilabiliales</taxon>
        <taxon>Prolixibacteraceae</taxon>
        <taxon>Gaoshiqia</taxon>
    </lineage>
</organism>
<dbReference type="InterPro" id="IPR004107">
    <property type="entry name" value="Integrase_SAM-like_N"/>
</dbReference>
<feature type="active site" description="O-(3'-phospho-DNA)-tyrosine intermediate" evidence="9">
    <location>
        <position position="275"/>
    </location>
</feature>
<feature type="active site" evidence="9">
    <location>
        <position position="266"/>
    </location>
</feature>
<comment type="function">
    <text evidence="9">Site-specific tyrosine recombinase, which acts by catalyzing the cutting and rejoining of the recombining DNA molecules. The XerC-XerD complex is essential to convert dimers of the bacterial chromosome into monomers to permit their segregation at cell division. It also contributes to the segregational stability of plasmids.</text>
</comment>
<dbReference type="Pfam" id="PF02899">
    <property type="entry name" value="Phage_int_SAM_1"/>
    <property type="match status" value="1"/>
</dbReference>
<evidence type="ECO:0000259" key="11">
    <source>
        <dbReference type="PROSITE" id="PS51900"/>
    </source>
</evidence>
<feature type="active site" evidence="9">
    <location>
        <position position="243"/>
    </location>
</feature>
<dbReference type="PANTHER" id="PTHR30349:SF77">
    <property type="entry name" value="TYROSINE RECOMBINASE XERC"/>
    <property type="match status" value="1"/>
</dbReference>
<dbReference type="Gene3D" id="1.10.150.130">
    <property type="match status" value="1"/>
</dbReference>
<reference evidence="12" key="1">
    <citation type="submission" date="2022-10" db="EMBL/GenBank/DDBJ databases">
        <title>Gaoshiqiia sediminis gen. nov., sp. nov., isolated from coastal sediment.</title>
        <authorList>
            <person name="Yu W.X."/>
            <person name="Mu D.S."/>
            <person name="Du J.Z."/>
            <person name="Liang Y.Q."/>
        </authorList>
    </citation>
    <scope>NUCLEOTIDE SEQUENCE</scope>
    <source>
        <strain evidence="12">A06</strain>
    </source>
</reference>
<dbReference type="GO" id="GO:0051301">
    <property type="term" value="P:cell division"/>
    <property type="evidence" value="ECO:0007669"/>
    <property type="project" value="UniProtKB-KW"/>
</dbReference>
<evidence type="ECO:0000256" key="5">
    <source>
        <dbReference type="ARBA" id="ARBA00022908"/>
    </source>
</evidence>
<keyword evidence="7 9" id="KW-0233">DNA recombination</keyword>
<dbReference type="GO" id="GO:0007059">
    <property type="term" value="P:chromosome segregation"/>
    <property type="evidence" value="ECO:0007669"/>
    <property type="project" value="UniProtKB-UniRule"/>
</dbReference>
<comment type="subunit">
    <text evidence="9">Forms a cyclic heterotetrameric complex composed of two molecules of XerC and two molecules of XerD.</text>
</comment>
<dbReference type="Pfam" id="PF00589">
    <property type="entry name" value="Phage_integrase"/>
    <property type="match status" value="1"/>
</dbReference>
<evidence type="ECO:0000313" key="12">
    <source>
        <dbReference type="EMBL" id="MCW0484619.1"/>
    </source>
</evidence>
<evidence type="ECO:0000256" key="1">
    <source>
        <dbReference type="ARBA" id="ARBA00004496"/>
    </source>
</evidence>
<dbReference type="Gene3D" id="1.10.443.10">
    <property type="entry name" value="Intergrase catalytic core"/>
    <property type="match status" value="1"/>
</dbReference>
<dbReference type="GO" id="GO:0005737">
    <property type="term" value="C:cytoplasm"/>
    <property type="evidence" value="ECO:0007669"/>
    <property type="project" value="UniProtKB-SubCell"/>
</dbReference>
<name>A0AA41Y729_9BACT</name>
<dbReference type="EMBL" id="JAPAAF010000044">
    <property type="protein sequence ID" value="MCW0484619.1"/>
    <property type="molecule type" value="Genomic_DNA"/>
</dbReference>
<feature type="domain" description="Tyr recombinase" evidence="10">
    <location>
        <begin position="106"/>
        <end position="288"/>
    </location>
</feature>
<dbReference type="InterPro" id="IPR013762">
    <property type="entry name" value="Integrase-like_cat_sf"/>
</dbReference>
<protein>
    <recommendedName>
        <fullName evidence="9">Tyrosine recombinase XerC</fullName>
    </recommendedName>
</protein>
<gene>
    <name evidence="9" type="primary">xerC</name>
    <name evidence="12" type="ORF">N2K84_17935</name>
</gene>
<dbReference type="Proteomes" id="UP001163821">
    <property type="component" value="Unassembled WGS sequence"/>
</dbReference>
<evidence type="ECO:0000256" key="6">
    <source>
        <dbReference type="ARBA" id="ARBA00023125"/>
    </source>
</evidence>
<evidence type="ECO:0000256" key="2">
    <source>
        <dbReference type="ARBA" id="ARBA00022490"/>
    </source>
</evidence>
<evidence type="ECO:0000313" key="13">
    <source>
        <dbReference type="Proteomes" id="UP001163821"/>
    </source>
</evidence>
<dbReference type="PANTHER" id="PTHR30349">
    <property type="entry name" value="PHAGE INTEGRASE-RELATED"/>
    <property type="match status" value="1"/>
</dbReference>
<keyword evidence="13" id="KW-1185">Reference proteome</keyword>
<dbReference type="GO" id="GO:0009037">
    <property type="term" value="F:tyrosine-based site-specific recombinase activity"/>
    <property type="evidence" value="ECO:0007669"/>
    <property type="project" value="UniProtKB-UniRule"/>
</dbReference>
<keyword evidence="5 9" id="KW-0229">DNA integration</keyword>
<dbReference type="HAMAP" id="MF_01808">
    <property type="entry name" value="Recomb_XerC_XerD"/>
    <property type="match status" value="1"/>
</dbReference>
<keyword evidence="3 9" id="KW-0132">Cell division</keyword>
<dbReference type="InterPro" id="IPR010998">
    <property type="entry name" value="Integrase_recombinase_N"/>
</dbReference>
<evidence type="ECO:0000259" key="10">
    <source>
        <dbReference type="PROSITE" id="PS51898"/>
    </source>
</evidence>
<comment type="caution">
    <text evidence="12">The sequence shown here is derived from an EMBL/GenBank/DDBJ whole genome shotgun (WGS) entry which is preliminary data.</text>
</comment>
<evidence type="ECO:0000256" key="4">
    <source>
        <dbReference type="ARBA" id="ARBA00022829"/>
    </source>
</evidence>
<dbReference type="SUPFAM" id="SSF56349">
    <property type="entry name" value="DNA breaking-rejoining enzymes"/>
    <property type="match status" value="1"/>
</dbReference>
<dbReference type="PROSITE" id="PS51898">
    <property type="entry name" value="TYR_RECOMBINASE"/>
    <property type="match status" value="1"/>
</dbReference>
<keyword evidence="2 9" id="KW-0963">Cytoplasm</keyword>
<feature type="domain" description="Core-binding (CB)" evidence="11">
    <location>
        <begin position="1"/>
        <end position="85"/>
    </location>
</feature>
<feature type="active site" evidence="9">
    <location>
        <position position="147"/>
    </location>
</feature>
<dbReference type="InterPro" id="IPR023009">
    <property type="entry name" value="Tyrosine_recombinase_XerC/XerD"/>
</dbReference>
<dbReference type="InterPro" id="IPR011010">
    <property type="entry name" value="DNA_brk_join_enz"/>
</dbReference>
<keyword evidence="4 9" id="KW-0159">Chromosome partition</keyword>
<dbReference type="AlphaFoldDB" id="A0AA41Y729"/>
<comment type="similarity">
    <text evidence="9">Belongs to the 'phage' integrase family. XerC subfamily.</text>
</comment>
<feature type="active site" evidence="9">
    <location>
        <position position="171"/>
    </location>
</feature>
<evidence type="ECO:0000256" key="3">
    <source>
        <dbReference type="ARBA" id="ARBA00022618"/>
    </source>
</evidence>
<evidence type="ECO:0000256" key="8">
    <source>
        <dbReference type="ARBA" id="ARBA00023306"/>
    </source>
</evidence>
<dbReference type="PROSITE" id="PS51900">
    <property type="entry name" value="CB"/>
    <property type="match status" value="1"/>
</dbReference>
<evidence type="ECO:0000256" key="9">
    <source>
        <dbReference type="HAMAP-Rule" id="MF_01808"/>
    </source>
</evidence>
<dbReference type="InterPro" id="IPR002104">
    <property type="entry name" value="Integrase_catalytic"/>
</dbReference>
<proteinExistence type="inferred from homology"/>
<dbReference type="InterPro" id="IPR044068">
    <property type="entry name" value="CB"/>
</dbReference>
<comment type="subcellular location">
    <subcellularLocation>
        <location evidence="1 9">Cytoplasm</location>
    </subcellularLocation>
</comment>
<keyword evidence="8 9" id="KW-0131">Cell cycle</keyword>
<dbReference type="RefSeq" id="WP_282593211.1">
    <property type="nucleotide sequence ID" value="NZ_JAPAAF010000044.1"/>
</dbReference>
<keyword evidence="6 9" id="KW-0238">DNA-binding</keyword>
<accession>A0AA41Y729</accession>
<dbReference type="InterPro" id="IPR050090">
    <property type="entry name" value="Tyrosine_recombinase_XerCD"/>
</dbReference>
<evidence type="ECO:0000256" key="7">
    <source>
        <dbReference type="ARBA" id="ARBA00023172"/>
    </source>
</evidence>
<dbReference type="GO" id="GO:0006313">
    <property type="term" value="P:DNA transposition"/>
    <property type="evidence" value="ECO:0007669"/>
    <property type="project" value="UniProtKB-UniRule"/>
</dbReference>